<evidence type="ECO:0000256" key="2">
    <source>
        <dbReference type="ARBA" id="ARBA00023315"/>
    </source>
</evidence>
<dbReference type="RefSeq" id="WP_023561586.1">
    <property type="nucleotide sequence ID" value="NC_022657.1"/>
</dbReference>
<keyword evidence="1 4" id="KW-0808">Transferase</keyword>
<dbReference type="InterPro" id="IPR016181">
    <property type="entry name" value="Acyl_CoA_acyltransferase"/>
</dbReference>
<dbReference type="eggNOG" id="COG0456">
    <property type="taxonomic scope" value="Bacteria"/>
</dbReference>
<gene>
    <name evidence="4" type="ORF">AFR_34970</name>
</gene>
<sequence>MEISIVAAAPADAGEVLTVQRAAFLAEGALNDSFTLPPLTETLDEVRAAIDDTGLVFLVARQEHRLVGSVRGRVTDGTGHVSRLSIAPDLQGQGLGRRLMTAIEQALAGQVQRFELFTGATSAANLALYHKLGYVDCGWGPGAAAAGITYLEKRV</sequence>
<accession>U5WB97</accession>
<feature type="domain" description="N-acetyltransferase" evidence="3">
    <location>
        <begin position="3"/>
        <end position="155"/>
    </location>
</feature>
<dbReference type="STRING" id="1246995.AFR_34970"/>
<keyword evidence="5" id="KW-1185">Reference proteome</keyword>
<evidence type="ECO:0000313" key="5">
    <source>
        <dbReference type="Proteomes" id="UP000017746"/>
    </source>
</evidence>
<evidence type="ECO:0000259" key="3">
    <source>
        <dbReference type="PROSITE" id="PS51186"/>
    </source>
</evidence>
<dbReference type="HOGENOM" id="CLU_096795_0_0_11"/>
<dbReference type="PANTHER" id="PTHR43877:SF2">
    <property type="entry name" value="AMINOALKYLPHOSPHONATE N-ACETYLTRANSFERASE-RELATED"/>
    <property type="match status" value="1"/>
</dbReference>
<dbReference type="Proteomes" id="UP000017746">
    <property type="component" value="Chromosome"/>
</dbReference>
<dbReference type="GO" id="GO:0016747">
    <property type="term" value="F:acyltransferase activity, transferring groups other than amino-acyl groups"/>
    <property type="evidence" value="ECO:0007669"/>
    <property type="project" value="InterPro"/>
</dbReference>
<dbReference type="AlphaFoldDB" id="U5WB97"/>
<dbReference type="EMBL" id="CP006272">
    <property type="protein sequence ID" value="AGZ45250.1"/>
    <property type="molecule type" value="Genomic_DNA"/>
</dbReference>
<keyword evidence="2" id="KW-0012">Acyltransferase</keyword>
<dbReference type="PROSITE" id="PS51186">
    <property type="entry name" value="GNAT"/>
    <property type="match status" value="1"/>
</dbReference>
<evidence type="ECO:0000313" key="4">
    <source>
        <dbReference type="EMBL" id="AGZ45250.1"/>
    </source>
</evidence>
<reference evidence="4 5" key="1">
    <citation type="journal article" date="2014" name="J. Biotechnol.">
        <title>Complete genome sequence of the actinobacterium Actinoplanes friuliensis HAG 010964, producer of the lipopeptide antibiotic friulimycin.</title>
        <authorList>
            <person name="Ruckert C."/>
            <person name="Szczepanowski R."/>
            <person name="Albersmeier A."/>
            <person name="Goesmann A."/>
            <person name="Fischer N."/>
            <person name="Steinkamper A."/>
            <person name="Puhler A."/>
            <person name="Biener R."/>
            <person name="Schwartz D."/>
            <person name="Kalinowski J."/>
        </authorList>
    </citation>
    <scope>NUCLEOTIDE SEQUENCE [LARGE SCALE GENOMIC DNA]</scope>
    <source>
        <strain evidence="4 5">DSM 7358</strain>
    </source>
</reference>
<dbReference type="PATRIC" id="fig|1246995.3.peg.7076"/>
<dbReference type="Pfam" id="PF13673">
    <property type="entry name" value="Acetyltransf_10"/>
    <property type="match status" value="1"/>
</dbReference>
<dbReference type="InterPro" id="IPR050832">
    <property type="entry name" value="Bact_Acetyltransf"/>
</dbReference>
<name>U5WB97_9ACTN</name>
<dbReference type="CDD" id="cd04301">
    <property type="entry name" value="NAT_SF"/>
    <property type="match status" value="1"/>
</dbReference>
<organism evidence="4 5">
    <name type="scientific">Actinoplanes friuliensis DSM 7358</name>
    <dbReference type="NCBI Taxonomy" id="1246995"/>
    <lineage>
        <taxon>Bacteria</taxon>
        <taxon>Bacillati</taxon>
        <taxon>Actinomycetota</taxon>
        <taxon>Actinomycetes</taxon>
        <taxon>Micromonosporales</taxon>
        <taxon>Micromonosporaceae</taxon>
        <taxon>Actinoplanes</taxon>
    </lineage>
</organism>
<dbReference type="PANTHER" id="PTHR43877">
    <property type="entry name" value="AMINOALKYLPHOSPHONATE N-ACETYLTRANSFERASE-RELATED-RELATED"/>
    <property type="match status" value="1"/>
</dbReference>
<evidence type="ECO:0000256" key="1">
    <source>
        <dbReference type="ARBA" id="ARBA00022679"/>
    </source>
</evidence>
<proteinExistence type="predicted"/>
<dbReference type="KEGG" id="afs:AFR_34970"/>
<dbReference type="Gene3D" id="3.40.630.30">
    <property type="match status" value="1"/>
</dbReference>
<dbReference type="SUPFAM" id="SSF55729">
    <property type="entry name" value="Acyl-CoA N-acyltransferases (Nat)"/>
    <property type="match status" value="1"/>
</dbReference>
<protein>
    <submittedName>
        <fullName evidence="4">GCN5-like N-acetyltransferase</fullName>
    </submittedName>
</protein>
<dbReference type="InterPro" id="IPR000182">
    <property type="entry name" value="GNAT_dom"/>
</dbReference>